<dbReference type="EMBL" id="FNOY01000002">
    <property type="protein sequence ID" value="SDX47634.1"/>
    <property type="molecule type" value="Genomic_DNA"/>
</dbReference>
<dbReference type="Proteomes" id="UP000198640">
    <property type="component" value="Unassembled WGS sequence"/>
</dbReference>
<gene>
    <name evidence="1" type="ORF">SAMN05421881_100218</name>
</gene>
<dbReference type="InterPro" id="IPR015946">
    <property type="entry name" value="KH_dom-like_a/b"/>
</dbReference>
<evidence type="ECO:0000313" key="1">
    <source>
        <dbReference type="EMBL" id="SDX47634.1"/>
    </source>
</evidence>
<dbReference type="Pfam" id="PF02566">
    <property type="entry name" value="OsmC"/>
    <property type="match status" value="1"/>
</dbReference>
<dbReference type="SUPFAM" id="SSF82784">
    <property type="entry name" value="OsmC-like"/>
    <property type="match status" value="1"/>
</dbReference>
<evidence type="ECO:0000313" key="2">
    <source>
        <dbReference type="Proteomes" id="UP000198640"/>
    </source>
</evidence>
<dbReference type="InterPro" id="IPR052924">
    <property type="entry name" value="OsmC/Ohr_hydroprdx_reductase"/>
</dbReference>
<dbReference type="InterPro" id="IPR036102">
    <property type="entry name" value="OsmC/Ohrsf"/>
</dbReference>
<name>A0A1H3C1X3_9PROT</name>
<keyword evidence="2" id="KW-1185">Reference proteome</keyword>
<dbReference type="Gene3D" id="3.30.300.20">
    <property type="match status" value="1"/>
</dbReference>
<sequence length="190" mass="20946">MSTQTVTQPTTKTVNGVNVTALFETIDAVKKDQELAAFQFRSNNHWIDGGHNRSTIQSFYGCRNEDSTRSEPFMLDADEPPILLGQDKGANPVEFILHALAACLTTTMVYHAASRGIEIEAVDSALEGDLDLRGFLGLSDEVRKGYHDIRVKMRVKSGATPAVLKELAQFSPVFDVVSRSVPVKLEIETY</sequence>
<accession>A0A1H3C1X3</accession>
<proteinExistence type="predicted"/>
<dbReference type="STRING" id="44576.SAMN05421881_100218"/>
<dbReference type="RefSeq" id="WP_090411063.1">
    <property type="nucleotide sequence ID" value="NZ_FNOY01000002.1"/>
</dbReference>
<reference evidence="1 2" key="1">
    <citation type="submission" date="2016-10" db="EMBL/GenBank/DDBJ databases">
        <authorList>
            <person name="de Groot N.N."/>
        </authorList>
    </citation>
    <scope>NUCLEOTIDE SEQUENCE [LARGE SCALE GENOMIC DNA]</scope>
    <source>
        <strain evidence="1 2">Nm1</strain>
    </source>
</reference>
<organism evidence="1 2">
    <name type="scientific">Nitrosomonas halophila</name>
    <dbReference type="NCBI Taxonomy" id="44576"/>
    <lineage>
        <taxon>Bacteria</taxon>
        <taxon>Pseudomonadati</taxon>
        <taxon>Pseudomonadota</taxon>
        <taxon>Betaproteobacteria</taxon>
        <taxon>Nitrosomonadales</taxon>
        <taxon>Nitrosomonadaceae</taxon>
        <taxon>Nitrosomonas</taxon>
    </lineage>
</organism>
<dbReference type="OrthoDB" id="9789573at2"/>
<dbReference type="PANTHER" id="PTHR35368:SF1">
    <property type="entry name" value="HYDROPEROXIDE REDUCTASE"/>
    <property type="match status" value="1"/>
</dbReference>
<dbReference type="PANTHER" id="PTHR35368">
    <property type="entry name" value="HYDROPEROXIDE REDUCTASE"/>
    <property type="match status" value="1"/>
</dbReference>
<dbReference type="InterPro" id="IPR003718">
    <property type="entry name" value="OsmC/Ohr_fam"/>
</dbReference>
<protein>
    <submittedName>
        <fullName evidence="1">Uncharacterized OsmC-related protein</fullName>
    </submittedName>
</protein>
<dbReference type="AlphaFoldDB" id="A0A1H3C1X3"/>